<reference evidence="1 2" key="1">
    <citation type="journal article" date="2019" name="New Phytol.">
        <title>Comparative genomics reveals unique wood-decay strategies and fruiting body development in the Schizophyllaceae.</title>
        <authorList>
            <person name="Almasi E."/>
            <person name="Sahu N."/>
            <person name="Krizsan K."/>
            <person name="Balint B."/>
            <person name="Kovacs G.M."/>
            <person name="Kiss B."/>
            <person name="Cseklye J."/>
            <person name="Drula E."/>
            <person name="Henrissat B."/>
            <person name="Nagy I."/>
            <person name="Chovatia M."/>
            <person name="Adam C."/>
            <person name="LaButti K."/>
            <person name="Lipzen A."/>
            <person name="Riley R."/>
            <person name="Grigoriev I.V."/>
            <person name="Nagy L.G."/>
        </authorList>
    </citation>
    <scope>NUCLEOTIDE SEQUENCE [LARGE SCALE GENOMIC DNA]</scope>
    <source>
        <strain evidence="1 2">NL-1724</strain>
    </source>
</reference>
<accession>A0A550C3P8</accession>
<name>A0A550C3P8_9AGAR</name>
<gene>
    <name evidence="1" type="ORF">BD626DRAFT_508262</name>
</gene>
<evidence type="ECO:0000313" key="1">
    <source>
        <dbReference type="EMBL" id="TRM59427.1"/>
    </source>
</evidence>
<comment type="caution">
    <text evidence="1">The sequence shown here is derived from an EMBL/GenBank/DDBJ whole genome shotgun (WGS) entry which is preliminary data.</text>
</comment>
<sequence>MTMHAMPRNDAATTIFYSSSSSSSSTSSISPRPKIVFATGTKNSSGNAPRGIPTPEAVEQRAKLPLEVQNNSIYCTQCITPHFYVPKAVPIVITDPYEASDPMIERLEGIPCLRRTISILHIAVPSQSIQEIPASLHAARRLVEARVGRHDRQRLLPNLRKVVYHGDWTERYQGVAAVRLVEKTPRIAEDVEIVVDGGARPSYACVVKMRGHFVHRNEVGFECVKTEMP</sequence>
<dbReference type="Proteomes" id="UP000320762">
    <property type="component" value="Unassembled WGS sequence"/>
</dbReference>
<proteinExistence type="predicted"/>
<dbReference type="OrthoDB" id="2887229at2759"/>
<protein>
    <submittedName>
        <fullName evidence="1">Uncharacterized protein</fullName>
    </submittedName>
</protein>
<organism evidence="1 2">
    <name type="scientific">Schizophyllum amplum</name>
    <dbReference type="NCBI Taxonomy" id="97359"/>
    <lineage>
        <taxon>Eukaryota</taxon>
        <taxon>Fungi</taxon>
        <taxon>Dikarya</taxon>
        <taxon>Basidiomycota</taxon>
        <taxon>Agaricomycotina</taxon>
        <taxon>Agaricomycetes</taxon>
        <taxon>Agaricomycetidae</taxon>
        <taxon>Agaricales</taxon>
        <taxon>Schizophyllaceae</taxon>
        <taxon>Schizophyllum</taxon>
    </lineage>
</organism>
<evidence type="ECO:0000313" key="2">
    <source>
        <dbReference type="Proteomes" id="UP000320762"/>
    </source>
</evidence>
<dbReference type="AlphaFoldDB" id="A0A550C3P8"/>
<keyword evidence="2" id="KW-1185">Reference proteome</keyword>
<dbReference type="EMBL" id="VDMD01000028">
    <property type="protein sequence ID" value="TRM59427.1"/>
    <property type="molecule type" value="Genomic_DNA"/>
</dbReference>